<proteinExistence type="predicted"/>
<dbReference type="RefSeq" id="WP_107288549.1">
    <property type="nucleotide sequence ID" value="NZ_PYNF01000002.1"/>
</dbReference>
<comment type="caution">
    <text evidence="1">The sequence shown here is derived from an EMBL/GenBank/DDBJ whole genome shotgun (WGS) entry which is preliminary data.</text>
</comment>
<gene>
    <name evidence="1" type="ORF">C9J27_02185</name>
</gene>
<protein>
    <submittedName>
        <fullName evidence="1">Uncharacterized protein</fullName>
    </submittedName>
</protein>
<organism evidence="1 2">
    <name type="scientific">Photobacterium kishitanii</name>
    <dbReference type="NCBI Taxonomy" id="318456"/>
    <lineage>
        <taxon>Bacteria</taxon>
        <taxon>Pseudomonadati</taxon>
        <taxon>Pseudomonadota</taxon>
        <taxon>Gammaproteobacteria</taxon>
        <taxon>Vibrionales</taxon>
        <taxon>Vibrionaceae</taxon>
        <taxon>Photobacterium</taxon>
    </lineage>
</organism>
<dbReference type="AlphaFoldDB" id="A0A2T3KM33"/>
<evidence type="ECO:0000313" key="2">
    <source>
        <dbReference type="Proteomes" id="UP000241426"/>
    </source>
</evidence>
<dbReference type="EMBL" id="PYNF01000002">
    <property type="protein sequence ID" value="PSV00856.1"/>
    <property type="molecule type" value="Genomic_DNA"/>
</dbReference>
<reference evidence="1 2" key="1">
    <citation type="submission" date="2018-01" db="EMBL/GenBank/DDBJ databases">
        <title>Whole genome sequencing of Histamine producing bacteria.</title>
        <authorList>
            <person name="Butler K."/>
        </authorList>
    </citation>
    <scope>NUCLEOTIDE SEQUENCE [LARGE SCALE GENOMIC DNA]</scope>
    <source>
        <strain evidence="1 2">FS-7.2</strain>
    </source>
</reference>
<accession>A0A2T3KM33</accession>
<dbReference type="Proteomes" id="UP000241426">
    <property type="component" value="Unassembled WGS sequence"/>
</dbReference>
<sequence length="96" mass="11385">MNSSELSFGCFIKHANADTNYVVFGDKRISVDGVKYDTVCYVDIKNNKFYLRLEDDFKNFIKIEPIPWQYHEQLNNPLSVKFKLNGKWVKLKKFEI</sequence>
<name>A0A2T3KM33_9GAMM</name>
<evidence type="ECO:0000313" key="1">
    <source>
        <dbReference type="EMBL" id="PSV00856.1"/>
    </source>
</evidence>